<dbReference type="KEGG" id="mng:MNEG_14684"/>
<accession>A0A0D2IZK4</accession>
<evidence type="ECO:0000256" key="1">
    <source>
        <dbReference type="ARBA" id="ARBA00022688"/>
    </source>
</evidence>
<evidence type="ECO:0000313" key="3">
    <source>
        <dbReference type="Proteomes" id="UP000054498"/>
    </source>
</evidence>
<keyword evidence="1" id="KW-0831">Ubiquinone biosynthesis</keyword>
<dbReference type="Pfam" id="PF05019">
    <property type="entry name" value="Coq4"/>
    <property type="match status" value="1"/>
</dbReference>
<reference evidence="2 3" key="1">
    <citation type="journal article" date="2013" name="BMC Genomics">
        <title>Reconstruction of the lipid metabolism for the microalga Monoraphidium neglectum from its genome sequence reveals characteristics suitable for biofuel production.</title>
        <authorList>
            <person name="Bogen C."/>
            <person name="Al-Dilaimi A."/>
            <person name="Albersmeier A."/>
            <person name="Wichmann J."/>
            <person name="Grundmann M."/>
            <person name="Rupp O."/>
            <person name="Lauersen K.J."/>
            <person name="Blifernez-Klassen O."/>
            <person name="Kalinowski J."/>
            <person name="Goesmann A."/>
            <person name="Mussgnug J.H."/>
            <person name="Kruse O."/>
        </authorList>
    </citation>
    <scope>NUCLEOTIDE SEQUENCE [LARGE SCALE GENOMIC DNA]</scope>
    <source>
        <strain evidence="2 3">SAG 48.87</strain>
    </source>
</reference>
<dbReference type="OrthoDB" id="4249at2759"/>
<dbReference type="PANTHER" id="PTHR12922">
    <property type="entry name" value="UBIQUINONE BIOSYNTHESIS PROTEIN"/>
    <property type="match status" value="1"/>
</dbReference>
<protein>
    <submittedName>
        <fullName evidence="2">Putative Ubiquinone biosynthesis protein COQ4 like protein</fullName>
    </submittedName>
</protein>
<keyword evidence="3" id="KW-1185">Reference proteome</keyword>
<dbReference type="Proteomes" id="UP000054498">
    <property type="component" value="Unassembled WGS sequence"/>
</dbReference>
<dbReference type="EMBL" id="KK104901">
    <property type="protein sequence ID" value="KIY93277.1"/>
    <property type="molecule type" value="Genomic_DNA"/>
</dbReference>
<dbReference type="GeneID" id="25732271"/>
<dbReference type="GO" id="GO:0006744">
    <property type="term" value="P:ubiquinone biosynthetic process"/>
    <property type="evidence" value="ECO:0007669"/>
    <property type="project" value="UniProtKB-KW"/>
</dbReference>
<name>A0A0D2IZK4_9CHLO</name>
<dbReference type="RefSeq" id="XP_013892297.1">
    <property type="nucleotide sequence ID" value="XM_014036843.1"/>
</dbReference>
<dbReference type="STRING" id="145388.A0A0D2IZK4"/>
<sequence>MGGRGFRADDRPPVRFIDDEELAYVVGRAREVHDFWHVLTGCHTNVFGEIALKALEFVQTGLPMAGLAVAGAQFRLGQEDRRLLWQVYLPWAARTGLRCADLVSIYYEKHFEEDLDELRRRWRITPAPPPPIHLAPSAARG</sequence>
<dbReference type="AlphaFoldDB" id="A0A0D2IZK4"/>
<dbReference type="PANTHER" id="PTHR12922:SF7">
    <property type="entry name" value="UBIQUINONE BIOSYNTHESIS PROTEIN COQ4 HOMOLOG, MITOCHONDRIAL"/>
    <property type="match status" value="1"/>
</dbReference>
<evidence type="ECO:0000313" key="2">
    <source>
        <dbReference type="EMBL" id="KIY93277.1"/>
    </source>
</evidence>
<proteinExistence type="predicted"/>
<organism evidence="2 3">
    <name type="scientific">Monoraphidium neglectum</name>
    <dbReference type="NCBI Taxonomy" id="145388"/>
    <lineage>
        <taxon>Eukaryota</taxon>
        <taxon>Viridiplantae</taxon>
        <taxon>Chlorophyta</taxon>
        <taxon>core chlorophytes</taxon>
        <taxon>Chlorophyceae</taxon>
        <taxon>CS clade</taxon>
        <taxon>Sphaeropleales</taxon>
        <taxon>Selenastraceae</taxon>
        <taxon>Monoraphidium</taxon>
    </lineage>
</organism>
<gene>
    <name evidence="2" type="ORF">MNEG_14684</name>
</gene>
<dbReference type="InterPro" id="IPR007715">
    <property type="entry name" value="Coq4"/>
</dbReference>
<keyword evidence="2" id="KW-0830">Ubiquinone</keyword>